<dbReference type="GO" id="GO:0022857">
    <property type="term" value="F:transmembrane transporter activity"/>
    <property type="evidence" value="ECO:0007669"/>
    <property type="project" value="InterPro"/>
</dbReference>
<dbReference type="OrthoDB" id="6730379at2759"/>
<feature type="transmembrane region" description="Helical" evidence="6">
    <location>
        <begin position="166"/>
        <end position="186"/>
    </location>
</feature>
<keyword evidence="4 6" id="KW-1133">Transmembrane helix</keyword>
<accession>A0A364KVH6</accession>
<dbReference type="PROSITE" id="PS50850">
    <property type="entry name" value="MFS"/>
    <property type="match status" value="1"/>
</dbReference>
<keyword evidence="2" id="KW-0813">Transport</keyword>
<evidence type="ECO:0000313" key="8">
    <source>
        <dbReference type="EMBL" id="RAO67550.1"/>
    </source>
</evidence>
<dbReference type="InterPro" id="IPR020846">
    <property type="entry name" value="MFS_dom"/>
</dbReference>
<evidence type="ECO:0000313" key="9">
    <source>
        <dbReference type="Proteomes" id="UP000249363"/>
    </source>
</evidence>
<keyword evidence="9" id="KW-1185">Reference proteome</keyword>
<dbReference type="InterPro" id="IPR011701">
    <property type="entry name" value="MFS"/>
</dbReference>
<name>A0A364KVH6_TALAM</name>
<dbReference type="RefSeq" id="XP_040732066.1">
    <property type="nucleotide sequence ID" value="XM_040875832.1"/>
</dbReference>
<dbReference type="Gene3D" id="1.20.1250.20">
    <property type="entry name" value="MFS general substrate transporter like domains"/>
    <property type="match status" value="1"/>
</dbReference>
<dbReference type="EMBL" id="MIKG01000005">
    <property type="protein sequence ID" value="RAO67550.1"/>
    <property type="molecule type" value="Genomic_DNA"/>
</dbReference>
<dbReference type="InterPro" id="IPR029058">
    <property type="entry name" value="AB_hydrolase_fold"/>
</dbReference>
<dbReference type="SUPFAM" id="SSF53474">
    <property type="entry name" value="alpha/beta-Hydrolases"/>
    <property type="match status" value="1"/>
</dbReference>
<organism evidence="8 9">
    <name type="scientific">Talaromyces amestolkiae</name>
    <dbReference type="NCBI Taxonomy" id="1196081"/>
    <lineage>
        <taxon>Eukaryota</taxon>
        <taxon>Fungi</taxon>
        <taxon>Dikarya</taxon>
        <taxon>Ascomycota</taxon>
        <taxon>Pezizomycotina</taxon>
        <taxon>Eurotiomycetes</taxon>
        <taxon>Eurotiomycetidae</taxon>
        <taxon>Eurotiales</taxon>
        <taxon>Trichocomaceae</taxon>
        <taxon>Talaromyces</taxon>
        <taxon>Talaromyces sect. Talaromyces</taxon>
    </lineage>
</organism>
<feature type="transmembrane region" description="Helical" evidence="6">
    <location>
        <begin position="333"/>
        <end position="353"/>
    </location>
</feature>
<dbReference type="InterPro" id="IPR036259">
    <property type="entry name" value="MFS_trans_sf"/>
</dbReference>
<dbReference type="Gene3D" id="3.40.50.1820">
    <property type="entry name" value="alpha/beta hydrolase"/>
    <property type="match status" value="1"/>
</dbReference>
<feature type="transmembrane region" description="Helical" evidence="6">
    <location>
        <begin position="198"/>
        <end position="217"/>
    </location>
</feature>
<reference evidence="8 9" key="1">
    <citation type="journal article" date="2017" name="Biotechnol. Biofuels">
        <title>Differential beta-glucosidase expression as a function of carbon source availability in Talaromyces amestolkiae: a genomic and proteomic approach.</title>
        <authorList>
            <person name="de Eugenio L.I."/>
            <person name="Mendez-Liter J.A."/>
            <person name="Nieto-Dominguez M."/>
            <person name="Alonso L."/>
            <person name="Gil-Munoz J."/>
            <person name="Barriuso J."/>
            <person name="Prieto A."/>
            <person name="Martinez M.J."/>
        </authorList>
    </citation>
    <scope>NUCLEOTIDE SEQUENCE [LARGE SCALE GENOMIC DNA]</scope>
    <source>
        <strain evidence="8 9">CIB</strain>
    </source>
</reference>
<feature type="transmembrane region" description="Helical" evidence="6">
    <location>
        <begin position="141"/>
        <end position="160"/>
    </location>
</feature>
<evidence type="ECO:0000256" key="5">
    <source>
        <dbReference type="ARBA" id="ARBA00023136"/>
    </source>
</evidence>
<keyword evidence="5 6" id="KW-0472">Membrane</keyword>
<dbReference type="SUPFAM" id="SSF103473">
    <property type="entry name" value="MFS general substrate transporter"/>
    <property type="match status" value="1"/>
</dbReference>
<dbReference type="PANTHER" id="PTHR43791">
    <property type="entry name" value="PERMEASE-RELATED"/>
    <property type="match status" value="1"/>
</dbReference>
<comment type="subcellular location">
    <subcellularLocation>
        <location evidence="1">Membrane</location>
        <topology evidence="1">Multi-pass membrane protein</topology>
    </subcellularLocation>
</comment>
<gene>
    <name evidence="8" type="ORF">BHQ10_003562</name>
</gene>
<feature type="transmembrane region" description="Helical" evidence="6">
    <location>
        <begin position="229"/>
        <end position="249"/>
    </location>
</feature>
<evidence type="ECO:0000256" key="3">
    <source>
        <dbReference type="ARBA" id="ARBA00022692"/>
    </source>
</evidence>
<dbReference type="AlphaFoldDB" id="A0A364KVH6"/>
<protein>
    <recommendedName>
        <fullName evidence="7">Major facilitator superfamily (MFS) profile domain-containing protein</fullName>
    </recommendedName>
</protein>
<evidence type="ECO:0000259" key="7">
    <source>
        <dbReference type="PROSITE" id="PS50850"/>
    </source>
</evidence>
<sequence length="626" mass="68990">MVVNDRFENLELQGGLAKDTIMPAVETVENMGKEKAHKVFTHVEERKLVRKLDLWIVPLMMFTYMLQSYDKGILSAATQFDLNADLGLTTVIGYEANGTPITNNKKYSNASMIFYVGYVIGTYPMSYLAQRFSISRVISGATFFWGIVVMSTAGCINYGGIIVNRLVLGILESAVAPTFTVLVTFWWTREEQGLRTGLWYCCVGVATAISPLINYGLGQIHGPLASWKPMFLILGAVTTLWSIVLFFGLPDNPMETKGLTDAERELAIQRLERNKAGTITHSFNRAQFLEAFRDYKMYSCSLLILLTGVPSGAIGTFGTIVINGFGFSHFESLALTCPIGAITALSILLVSYVSRKFTNTSYLVFIPLDYSSDAETPVIFSYHGGDRTAKDQLELDELTSPEFNTHTLVVYPQGINEKWQGVPNDTTNDIQFTTDILNQVESRYCIDQGRVWTTGKSDGAGFCNILACDSDLSLRFSVFAPVSGAYYVDSETCDPDTVSIPCSPGRKDIPFLAFHGGNDTTIAYAGGERKDECLPSIPHFIQEWAARDDLPTHNITKPLATDTVVYSFGDGLVELVYDSVIGHDWPSTVPNSDNSVAGHHPASFNATPIIMNFFEAHSVSRLGANY</sequence>
<evidence type="ECO:0000256" key="6">
    <source>
        <dbReference type="SAM" id="Phobius"/>
    </source>
</evidence>
<keyword evidence="3 6" id="KW-0812">Transmembrane</keyword>
<evidence type="ECO:0000256" key="2">
    <source>
        <dbReference type="ARBA" id="ARBA00022448"/>
    </source>
</evidence>
<comment type="caution">
    <text evidence="8">The sequence shown here is derived from an EMBL/GenBank/DDBJ whole genome shotgun (WGS) entry which is preliminary data.</text>
</comment>
<evidence type="ECO:0000256" key="4">
    <source>
        <dbReference type="ARBA" id="ARBA00022989"/>
    </source>
</evidence>
<dbReference type="GO" id="GO:0016020">
    <property type="term" value="C:membrane"/>
    <property type="evidence" value="ECO:0007669"/>
    <property type="project" value="UniProtKB-SubCell"/>
</dbReference>
<feature type="domain" description="Major facilitator superfamily (MFS) profile" evidence="7">
    <location>
        <begin position="56"/>
        <end position="626"/>
    </location>
</feature>
<feature type="transmembrane region" description="Helical" evidence="6">
    <location>
        <begin position="302"/>
        <end position="327"/>
    </location>
</feature>
<evidence type="ECO:0000256" key="1">
    <source>
        <dbReference type="ARBA" id="ARBA00004141"/>
    </source>
</evidence>
<dbReference type="Pfam" id="PF07690">
    <property type="entry name" value="MFS_1"/>
    <property type="match status" value="1"/>
</dbReference>
<dbReference type="GeneID" id="63792778"/>
<proteinExistence type="predicted"/>
<dbReference type="Proteomes" id="UP000249363">
    <property type="component" value="Unassembled WGS sequence"/>
</dbReference>
<feature type="transmembrane region" description="Helical" evidence="6">
    <location>
        <begin position="112"/>
        <end position="129"/>
    </location>
</feature>
<dbReference type="PANTHER" id="PTHR43791:SF74">
    <property type="entry name" value="TRANSPORTER, PUTATIVE (AFU_ORTHOLOGUE AFUA_1G17530)-RELATED"/>
    <property type="match status" value="1"/>
</dbReference>